<evidence type="ECO:0000256" key="3">
    <source>
        <dbReference type="ARBA" id="ARBA00022729"/>
    </source>
</evidence>
<dbReference type="Gene3D" id="3.40.190.10">
    <property type="entry name" value="Periplasmic binding protein-like II"/>
    <property type="match status" value="2"/>
</dbReference>
<reference evidence="11 12" key="3">
    <citation type="journal article" date="2019" name="Int. J. Syst. Evol. Microbiol.">
        <title>Anaerobacillus isosaccharinicus sp. nov., an alkaliphilic bacterium which degrades isosaccharinic acid.</title>
        <authorList>
            <person name="Bassil N.M."/>
            <person name="Lloyd J.R."/>
        </authorList>
    </citation>
    <scope>NUCLEOTIDE SEQUENCE [LARGE SCALE GENOMIC DNA]</scope>
    <source>
        <strain evidence="11 12">NB2006</strain>
    </source>
</reference>
<dbReference type="InterPro" id="IPR018313">
    <property type="entry name" value="SBP_3_CS"/>
</dbReference>
<evidence type="ECO:0000256" key="4">
    <source>
        <dbReference type="ARBA" id="ARBA00023139"/>
    </source>
</evidence>
<accession>A0A1S2MEZ4</accession>
<evidence type="ECO:0000256" key="7">
    <source>
        <dbReference type="SAM" id="SignalP"/>
    </source>
</evidence>
<organism evidence="10 12">
    <name type="scientific">Anaerobacillus isosaccharinicus</name>
    <dbReference type="NCBI Taxonomy" id="1532552"/>
    <lineage>
        <taxon>Bacteria</taxon>
        <taxon>Bacillati</taxon>
        <taxon>Bacillota</taxon>
        <taxon>Bacilli</taxon>
        <taxon>Bacillales</taxon>
        <taxon>Bacillaceae</taxon>
        <taxon>Anaerobacillus</taxon>
    </lineage>
</organism>
<evidence type="ECO:0000259" key="9">
    <source>
        <dbReference type="SMART" id="SM00079"/>
    </source>
</evidence>
<evidence type="ECO:0000256" key="1">
    <source>
        <dbReference type="ARBA" id="ARBA00004196"/>
    </source>
</evidence>
<feature type="domain" description="Ionotropic glutamate receptor C-terminal" evidence="9">
    <location>
        <begin position="46"/>
        <end position="268"/>
    </location>
</feature>
<comment type="subcellular location">
    <subcellularLocation>
        <location evidence="1">Cell envelope</location>
    </subcellularLocation>
</comment>
<dbReference type="OrthoDB" id="9775197at2"/>
<proteinExistence type="inferred from homology"/>
<dbReference type="GO" id="GO:0030313">
    <property type="term" value="C:cell envelope"/>
    <property type="evidence" value="ECO:0007669"/>
    <property type="project" value="UniProtKB-SubCell"/>
</dbReference>
<evidence type="ECO:0000256" key="2">
    <source>
        <dbReference type="ARBA" id="ARBA00010333"/>
    </source>
</evidence>
<keyword evidence="5" id="KW-0449">Lipoprotein</keyword>
<dbReference type="InterPro" id="IPR001638">
    <property type="entry name" value="Solute-binding_3/MltF_N"/>
</dbReference>
<dbReference type="Proteomes" id="UP000180175">
    <property type="component" value="Chromosome"/>
</dbReference>
<feature type="domain" description="Solute-binding protein family 3/N-terminal" evidence="8">
    <location>
        <begin position="46"/>
        <end position="269"/>
    </location>
</feature>
<dbReference type="EMBL" id="LQXD01000010">
    <property type="protein sequence ID" value="OIJ22993.1"/>
    <property type="molecule type" value="Genomic_DNA"/>
</dbReference>
<dbReference type="Pfam" id="PF00497">
    <property type="entry name" value="SBP_bac_3"/>
    <property type="match status" value="1"/>
</dbReference>
<dbReference type="PANTHER" id="PTHR35936">
    <property type="entry name" value="MEMBRANE-BOUND LYTIC MUREIN TRANSGLYCOSYLASE F"/>
    <property type="match status" value="1"/>
</dbReference>
<comment type="similarity">
    <text evidence="2 6">Belongs to the bacterial solute-binding protein 3 family.</text>
</comment>
<reference evidence="11" key="4">
    <citation type="submission" date="2020-10" db="EMBL/GenBank/DDBJ databases">
        <authorList>
            <person name="Bassil N.M."/>
            <person name="Lloyd J.R."/>
        </authorList>
    </citation>
    <scope>NUCLEOTIDE SEQUENCE</scope>
    <source>
        <strain evidence="11">NB2006</strain>
    </source>
</reference>
<dbReference type="KEGG" id="aia:AWH56_025895"/>
<dbReference type="EMBL" id="CP063356">
    <property type="protein sequence ID" value="QOY36032.1"/>
    <property type="molecule type" value="Genomic_DNA"/>
</dbReference>
<keyword evidence="4" id="KW-0564">Palmitate</keyword>
<dbReference type="PROSITE" id="PS51257">
    <property type="entry name" value="PROKAR_LIPOPROTEIN"/>
    <property type="match status" value="1"/>
</dbReference>
<dbReference type="PROSITE" id="PS01039">
    <property type="entry name" value="SBP_BACTERIAL_3"/>
    <property type="match status" value="1"/>
</dbReference>
<evidence type="ECO:0000259" key="8">
    <source>
        <dbReference type="SMART" id="SM00062"/>
    </source>
</evidence>
<evidence type="ECO:0000313" key="12">
    <source>
        <dbReference type="Proteomes" id="UP000180175"/>
    </source>
</evidence>
<reference evidence="11 12" key="2">
    <citation type="journal article" date="2017" name="Genome Announc.">
        <title>Draft Genome Sequences of Four Alkaliphilic Bacteria Belonging to the Anaerobacillus Genus.</title>
        <authorList>
            <person name="Bassil N.M."/>
            <person name="Lloyd J.R."/>
        </authorList>
    </citation>
    <scope>NUCLEOTIDE SEQUENCE [LARGE SCALE GENOMIC DNA]</scope>
    <source>
        <strain evidence="11 12">NB2006</strain>
    </source>
</reference>
<evidence type="ECO:0000313" key="11">
    <source>
        <dbReference type="EMBL" id="QOY36032.1"/>
    </source>
</evidence>
<keyword evidence="3 7" id="KW-0732">Signal</keyword>
<keyword evidence="12" id="KW-1185">Reference proteome</keyword>
<dbReference type="PANTHER" id="PTHR35936:SF17">
    <property type="entry name" value="ARGININE-BINDING EXTRACELLULAR PROTEIN ARTP"/>
    <property type="match status" value="1"/>
</dbReference>
<name>A0A1S2MEZ4_9BACI</name>
<dbReference type="SMART" id="SM00079">
    <property type="entry name" value="PBPe"/>
    <property type="match status" value="1"/>
</dbReference>
<feature type="signal peptide" evidence="7">
    <location>
        <begin position="1"/>
        <end position="23"/>
    </location>
</feature>
<dbReference type="GO" id="GO:0016020">
    <property type="term" value="C:membrane"/>
    <property type="evidence" value="ECO:0007669"/>
    <property type="project" value="InterPro"/>
</dbReference>
<sequence>MKKRNKILSFALSCVLSVGLLTACGTGDTQKEKQGSGAEAPPEKVKLLMGTSADYPPYEFIDTAGSGEIIGFDIDIANYIADKLGFELEISDMDFGGLIPALLSERVDFVLAGMTPTPERLENVDFSDIYYVAEQMIVSKADSGISSLEDLAGKKLGVQLGSIQVDLANSIAEEFEGVQIEERNKITDLVQELKAGRIHAAIIEDKVAEGHLKANTDLAAFIVEEEGEAGSAIAFPKGSELADQFNEVLREMIENGEMEKLIEKWFRNE</sequence>
<dbReference type="SUPFAM" id="SSF53850">
    <property type="entry name" value="Periplasmic binding protein-like II"/>
    <property type="match status" value="1"/>
</dbReference>
<dbReference type="InterPro" id="IPR001320">
    <property type="entry name" value="Iontro_rcpt_C"/>
</dbReference>
<dbReference type="AlphaFoldDB" id="A0A1S2MEZ4"/>
<dbReference type="GO" id="GO:0015276">
    <property type="term" value="F:ligand-gated monoatomic ion channel activity"/>
    <property type="evidence" value="ECO:0007669"/>
    <property type="project" value="InterPro"/>
</dbReference>
<evidence type="ECO:0000313" key="10">
    <source>
        <dbReference type="EMBL" id="OIJ22993.1"/>
    </source>
</evidence>
<protein>
    <submittedName>
        <fullName evidence="10">ABC transporter substrate-binding protein</fullName>
    </submittedName>
    <submittedName>
        <fullName evidence="11">Transporter substrate-binding domain-containing protein</fullName>
    </submittedName>
</protein>
<gene>
    <name evidence="11" type="ORF">AWH56_025895</name>
    <name evidence="10" type="ORF">AWH56_03395</name>
</gene>
<feature type="chain" id="PRO_5036025500" evidence="7">
    <location>
        <begin position="24"/>
        <end position="269"/>
    </location>
</feature>
<dbReference type="SMART" id="SM00062">
    <property type="entry name" value="PBPb"/>
    <property type="match status" value="1"/>
</dbReference>
<evidence type="ECO:0000256" key="5">
    <source>
        <dbReference type="ARBA" id="ARBA00023288"/>
    </source>
</evidence>
<dbReference type="RefSeq" id="WP_071315806.1">
    <property type="nucleotide sequence ID" value="NZ_CP063356.2"/>
</dbReference>
<evidence type="ECO:0000256" key="6">
    <source>
        <dbReference type="RuleBase" id="RU003744"/>
    </source>
</evidence>
<reference evidence="10 12" key="1">
    <citation type="submission" date="2016-10" db="EMBL/GenBank/DDBJ databases">
        <title>Draft genome sequences of four alkaliphilic bacteria belonging to the Anaerobacillus genus.</title>
        <authorList>
            <person name="Bassil N.M."/>
            <person name="Lloyd J.R."/>
        </authorList>
    </citation>
    <scope>NUCLEOTIDE SEQUENCE [LARGE SCALE GENOMIC DNA]</scope>
    <source>
        <strain evidence="10 12">NB2006</strain>
    </source>
</reference>